<evidence type="ECO:0000256" key="10">
    <source>
        <dbReference type="ARBA" id="ARBA00023209"/>
    </source>
</evidence>
<keyword evidence="7" id="KW-0067">ATP-binding</keyword>
<dbReference type="InterPro" id="IPR005218">
    <property type="entry name" value="Diacylglycerol/lipid_kinase"/>
</dbReference>
<dbReference type="OrthoDB" id="142078at2"/>
<dbReference type="GO" id="GO:0005886">
    <property type="term" value="C:plasma membrane"/>
    <property type="evidence" value="ECO:0007669"/>
    <property type="project" value="TreeGrafter"/>
</dbReference>
<evidence type="ECO:0000256" key="9">
    <source>
        <dbReference type="ARBA" id="ARBA00023098"/>
    </source>
</evidence>
<dbReference type="PROSITE" id="PS50146">
    <property type="entry name" value="DAGK"/>
    <property type="match status" value="1"/>
</dbReference>
<evidence type="ECO:0000256" key="1">
    <source>
        <dbReference type="ARBA" id="ARBA00001946"/>
    </source>
</evidence>
<keyword evidence="2" id="KW-0444">Lipid biosynthesis</keyword>
<name>A0A0M7AQ06_9HYPH</name>
<keyword evidence="8" id="KW-0460">Magnesium</keyword>
<dbReference type="NCBIfam" id="NF009602">
    <property type="entry name" value="PRK13054.1"/>
    <property type="match status" value="1"/>
</dbReference>
<keyword evidence="6 13" id="KW-0418">Kinase</keyword>
<dbReference type="InterPro" id="IPR045540">
    <property type="entry name" value="YegS/DAGK_C"/>
</dbReference>
<keyword evidence="14" id="KW-1185">Reference proteome</keyword>
<evidence type="ECO:0000256" key="7">
    <source>
        <dbReference type="ARBA" id="ARBA00022840"/>
    </source>
</evidence>
<feature type="domain" description="DAGKc" evidence="12">
    <location>
        <begin position="1"/>
        <end position="140"/>
    </location>
</feature>
<dbReference type="SUPFAM" id="SSF111331">
    <property type="entry name" value="NAD kinase/diacylglycerol kinase-like"/>
    <property type="match status" value="1"/>
</dbReference>
<evidence type="ECO:0000313" key="14">
    <source>
        <dbReference type="Proteomes" id="UP000053235"/>
    </source>
</evidence>
<dbReference type="EMBL" id="CXWD01000030">
    <property type="protein sequence ID" value="CTQ76979.1"/>
    <property type="molecule type" value="Genomic_DNA"/>
</dbReference>
<dbReference type="InterPro" id="IPR017438">
    <property type="entry name" value="ATP-NAD_kinase_N"/>
</dbReference>
<keyword evidence="5" id="KW-0547">Nucleotide-binding</keyword>
<dbReference type="AlphaFoldDB" id="A0A0M7AQ06"/>
<evidence type="ECO:0000259" key="12">
    <source>
        <dbReference type="PROSITE" id="PS50146"/>
    </source>
</evidence>
<keyword evidence="11" id="KW-1208">Phospholipid metabolism</keyword>
<proteinExistence type="predicted"/>
<sequence length="302" mass="32655">MSKRHLRLILNGKSAGRADVRSAVDAVRNMGHEVSVRVTYEAGDTERFALEALKEDQENKIDVLVSGGGDGTIHAVVDGVLGGLEAEDKPPFAFAVLPLGTANDFAHHIRLDPSDIVSSFRFAARGKPKPTDIGTVNGRVFVNMATGGFGTRVTAETDPNLKKLLGGAAYLFTGINRFSELAACEGRIETDGFSWEGAFMALAIGNGRRAGGGIRLCPTAELDDGFLDLTILPMPDRNRVTEFLSIVLEGDPERIPEIAIMRKVKSLKIEADNQVQVNLDGEPLHASRLDIETHPARIEMIR</sequence>
<evidence type="ECO:0000256" key="4">
    <source>
        <dbReference type="ARBA" id="ARBA00022723"/>
    </source>
</evidence>
<evidence type="ECO:0000256" key="2">
    <source>
        <dbReference type="ARBA" id="ARBA00022516"/>
    </source>
</evidence>
<evidence type="ECO:0000313" key="13">
    <source>
        <dbReference type="EMBL" id="CTQ76979.1"/>
    </source>
</evidence>
<dbReference type="Gene3D" id="3.40.50.10330">
    <property type="entry name" value="Probable inorganic polyphosphate/atp-NAD kinase, domain 1"/>
    <property type="match status" value="1"/>
</dbReference>
<dbReference type="NCBIfam" id="TIGR00147">
    <property type="entry name" value="YegS/Rv2252/BmrU family lipid kinase"/>
    <property type="match status" value="1"/>
</dbReference>
<keyword evidence="3 13" id="KW-0808">Transferase</keyword>
<dbReference type="Gene3D" id="2.60.200.40">
    <property type="match status" value="1"/>
</dbReference>
<dbReference type="PANTHER" id="PTHR12358:SF106">
    <property type="entry name" value="LIPID KINASE YEGS"/>
    <property type="match status" value="1"/>
</dbReference>
<dbReference type="GO" id="GO:0016301">
    <property type="term" value="F:kinase activity"/>
    <property type="evidence" value="ECO:0007669"/>
    <property type="project" value="UniProtKB-KW"/>
</dbReference>
<gene>
    <name evidence="13" type="primary">yegS</name>
    <name evidence="13" type="ORF">LAX5112_04765</name>
</gene>
<evidence type="ECO:0000256" key="11">
    <source>
        <dbReference type="ARBA" id="ARBA00023264"/>
    </source>
</evidence>
<dbReference type="EC" id="2.7.1.-" evidence="13"/>
<comment type="cofactor">
    <cofactor evidence="1">
        <name>Mg(2+)</name>
        <dbReference type="ChEBI" id="CHEBI:18420"/>
    </cofactor>
</comment>
<dbReference type="Proteomes" id="UP000053235">
    <property type="component" value="Unassembled WGS sequence"/>
</dbReference>
<evidence type="ECO:0000256" key="6">
    <source>
        <dbReference type="ARBA" id="ARBA00022777"/>
    </source>
</evidence>
<dbReference type="InterPro" id="IPR001206">
    <property type="entry name" value="Diacylglycerol_kinase_cat_dom"/>
</dbReference>
<dbReference type="GO" id="GO:0008654">
    <property type="term" value="P:phospholipid biosynthetic process"/>
    <property type="evidence" value="ECO:0007669"/>
    <property type="project" value="UniProtKB-KW"/>
</dbReference>
<keyword evidence="10" id="KW-0594">Phospholipid biosynthesis</keyword>
<evidence type="ECO:0000256" key="8">
    <source>
        <dbReference type="ARBA" id="ARBA00022842"/>
    </source>
</evidence>
<dbReference type="PANTHER" id="PTHR12358">
    <property type="entry name" value="SPHINGOSINE KINASE"/>
    <property type="match status" value="1"/>
</dbReference>
<evidence type="ECO:0000256" key="3">
    <source>
        <dbReference type="ARBA" id="ARBA00022679"/>
    </source>
</evidence>
<dbReference type="RefSeq" id="WP_055673928.1">
    <property type="nucleotide sequence ID" value="NZ_CXWD01000030.1"/>
</dbReference>
<dbReference type="InterPro" id="IPR050187">
    <property type="entry name" value="Lipid_Phosphate_FormReg"/>
</dbReference>
<keyword evidence="4" id="KW-0479">Metal-binding</keyword>
<dbReference type="STRING" id="388408.LAX5112_04765"/>
<keyword evidence="9" id="KW-0443">Lipid metabolism</keyword>
<dbReference type="GO" id="GO:0046872">
    <property type="term" value="F:metal ion binding"/>
    <property type="evidence" value="ECO:0007669"/>
    <property type="project" value="UniProtKB-KW"/>
</dbReference>
<dbReference type="SMART" id="SM00046">
    <property type="entry name" value="DAGKc"/>
    <property type="match status" value="1"/>
</dbReference>
<dbReference type="InterPro" id="IPR016064">
    <property type="entry name" value="NAD/diacylglycerol_kinase_sf"/>
</dbReference>
<organism evidence="13 14">
    <name type="scientific">Roseibium alexandrii</name>
    <dbReference type="NCBI Taxonomy" id="388408"/>
    <lineage>
        <taxon>Bacteria</taxon>
        <taxon>Pseudomonadati</taxon>
        <taxon>Pseudomonadota</taxon>
        <taxon>Alphaproteobacteria</taxon>
        <taxon>Hyphomicrobiales</taxon>
        <taxon>Stappiaceae</taxon>
        <taxon>Roseibium</taxon>
    </lineage>
</organism>
<evidence type="ECO:0000256" key="5">
    <source>
        <dbReference type="ARBA" id="ARBA00022741"/>
    </source>
</evidence>
<reference evidence="14" key="1">
    <citation type="submission" date="2015-07" db="EMBL/GenBank/DDBJ databases">
        <authorList>
            <person name="Rodrigo-Torres Lidia"/>
            <person name="Arahal R.David."/>
        </authorList>
    </citation>
    <scope>NUCLEOTIDE SEQUENCE [LARGE SCALE GENOMIC DNA]</scope>
    <source>
        <strain evidence="14">CECT 5112</strain>
    </source>
</reference>
<protein>
    <submittedName>
        <fullName evidence="13">Putative lipid kinase YegS</fullName>
        <ecNumber evidence="13">2.7.1.-</ecNumber>
    </submittedName>
</protein>
<dbReference type="Pfam" id="PF00781">
    <property type="entry name" value="DAGK_cat"/>
    <property type="match status" value="1"/>
</dbReference>
<accession>A0A0M7AQ06</accession>
<dbReference type="Pfam" id="PF19279">
    <property type="entry name" value="YegS_C"/>
    <property type="match status" value="1"/>
</dbReference>
<dbReference type="GO" id="GO:0005524">
    <property type="term" value="F:ATP binding"/>
    <property type="evidence" value="ECO:0007669"/>
    <property type="project" value="UniProtKB-KW"/>
</dbReference>